<keyword evidence="1" id="KW-0472">Membrane</keyword>
<proteinExistence type="predicted"/>
<feature type="transmembrane region" description="Helical" evidence="1">
    <location>
        <begin position="77"/>
        <end position="101"/>
    </location>
</feature>
<dbReference type="AlphaFoldDB" id="A0AAV9VCM1"/>
<feature type="transmembrane region" description="Helical" evidence="1">
    <location>
        <begin position="12"/>
        <end position="32"/>
    </location>
</feature>
<evidence type="ECO:0000256" key="1">
    <source>
        <dbReference type="SAM" id="Phobius"/>
    </source>
</evidence>
<feature type="transmembrane region" description="Helical" evidence="1">
    <location>
        <begin position="184"/>
        <end position="203"/>
    </location>
</feature>
<comment type="caution">
    <text evidence="3">The sequence shown here is derived from an EMBL/GenBank/DDBJ whole genome shotgun (WGS) entry which is preliminary data.</text>
</comment>
<protein>
    <recommendedName>
        <fullName evidence="2">DUF7702 domain-containing protein</fullName>
    </recommendedName>
</protein>
<keyword evidence="1" id="KW-1133">Transmembrane helix</keyword>
<feature type="transmembrane region" description="Helical" evidence="1">
    <location>
        <begin position="44"/>
        <end position="65"/>
    </location>
</feature>
<accession>A0AAV9VCM1</accession>
<evidence type="ECO:0000313" key="3">
    <source>
        <dbReference type="EMBL" id="KAK6359727.1"/>
    </source>
</evidence>
<dbReference type="Pfam" id="PF24800">
    <property type="entry name" value="DUF7702"/>
    <property type="match status" value="1"/>
</dbReference>
<feature type="domain" description="DUF7702" evidence="2">
    <location>
        <begin position="13"/>
        <end position="243"/>
    </location>
</feature>
<evidence type="ECO:0000313" key="4">
    <source>
        <dbReference type="Proteomes" id="UP001375240"/>
    </source>
</evidence>
<name>A0AAV9VCM1_9PEZI</name>
<keyword evidence="4" id="KW-1185">Reference proteome</keyword>
<dbReference type="Proteomes" id="UP001375240">
    <property type="component" value="Unassembled WGS sequence"/>
</dbReference>
<gene>
    <name evidence="3" type="ORF">TWF696_000867</name>
</gene>
<reference evidence="3 4" key="1">
    <citation type="submission" date="2019-10" db="EMBL/GenBank/DDBJ databases">
        <authorList>
            <person name="Palmer J.M."/>
        </authorList>
    </citation>
    <scope>NUCLEOTIDE SEQUENCE [LARGE SCALE GENOMIC DNA]</scope>
    <source>
        <strain evidence="3 4">TWF696</strain>
    </source>
</reference>
<keyword evidence="1" id="KW-0812">Transmembrane</keyword>
<sequence length="288" mass="31653">MAHVPFSSIEISSVVFLALFAILMIPSTYIWISYVRAGYPWRYGFWGAFLLCAARLACFISELVFYGSNYRNTSAAIAYIVTLSIGFIGLLECEAALFASWAERHGLLRSPTAQQLHGKIRLLNIVALVLLIYGSTNYDSSGMVSGTPRTCIQVGTILFLVLTIVQAGYLAYGWLKYGPGSNTLMILTVVIAALFVRIIYGVYSTFNRSVSIITFNHKNVKYLVGAALVPEVVALILMIIIGFINIRGEKHKQPGGRPASGRQVAEAYDVEAIETRHKQGDHGSGSRR</sequence>
<feature type="transmembrane region" description="Helical" evidence="1">
    <location>
        <begin position="223"/>
        <end position="244"/>
    </location>
</feature>
<evidence type="ECO:0000259" key="2">
    <source>
        <dbReference type="Pfam" id="PF24800"/>
    </source>
</evidence>
<organism evidence="3 4">
    <name type="scientific">Orbilia brochopaga</name>
    <dbReference type="NCBI Taxonomy" id="3140254"/>
    <lineage>
        <taxon>Eukaryota</taxon>
        <taxon>Fungi</taxon>
        <taxon>Dikarya</taxon>
        <taxon>Ascomycota</taxon>
        <taxon>Pezizomycotina</taxon>
        <taxon>Orbiliomycetes</taxon>
        <taxon>Orbiliales</taxon>
        <taxon>Orbiliaceae</taxon>
        <taxon>Orbilia</taxon>
    </lineage>
</organism>
<dbReference type="EMBL" id="JAVHNQ010000001">
    <property type="protein sequence ID" value="KAK6359727.1"/>
    <property type="molecule type" value="Genomic_DNA"/>
</dbReference>
<feature type="transmembrane region" description="Helical" evidence="1">
    <location>
        <begin position="152"/>
        <end position="172"/>
    </location>
</feature>
<dbReference type="PANTHER" id="PTHR42109:SF2">
    <property type="entry name" value="INTEGRAL MEMBRANE PROTEIN"/>
    <property type="match status" value="1"/>
</dbReference>
<dbReference type="PANTHER" id="PTHR42109">
    <property type="entry name" value="UNPLACED GENOMIC SCAFFOLD UM_SCAF_CONTIG_1.265, WHOLE GENOME SHOTGUN SEQUENCE"/>
    <property type="match status" value="1"/>
</dbReference>
<feature type="transmembrane region" description="Helical" evidence="1">
    <location>
        <begin position="122"/>
        <end position="140"/>
    </location>
</feature>
<dbReference type="InterPro" id="IPR056119">
    <property type="entry name" value="DUF7702"/>
</dbReference>